<protein>
    <submittedName>
        <fullName evidence="1">Enoyl-CoA hydratase-related protein</fullName>
    </submittedName>
</protein>
<dbReference type="Proteomes" id="UP001500449">
    <property type="component" value="Unassembled WGS sequence"/>
</dbReference>
<dbReference type="CDD" id="cd06558">
    <property type="entry name" value="crotonase-like"/>
    <property type="match status" value="1"/>
</dbReference>
<dbReference type="EMBL" id="BAAAQK010000001">
    <property type="protein sequence ID" value="GAA1828410.1"/>
    <property type="molecule type" value="Genomic_DNA"/>
</dbReference>
<dbReference type="SUPFAM" id="SSF52096">
    <property type="entry name" value="ClpP/crotonase"/>
    <property type="match status" value="1"/>
</dbReference>
<accession>A0ABN2ML93</accession>
<sequence length="257" mass="27536">MPDFTSLHVDVEGDLVTVTLDRAPVNAVDIALYREIQQVFLGIESLAPKAKAAILTGAGKHFCGGNELSEFRTMNPVNTGERMFEVRSAFFAISDCPIPVIAAVGGSAVGTGLALAASADAIIAAEDAVFSLPEIGAGAMGGARHLARLVPFPVVRSMHLTADRVPAADLARYGGIARVVPREELMEAAREFAGRITRHSRVAVKLAKRSLNRIESLPLKEGYEYEQSLTAELSGHPDSKEAVNSFLERRPPRYADV</sequence>
<proteinExistence type="predicted"/>
<comment type="caution">
    <text evidence="1">The sequence shown here is derived from an EMBL/GenBank/DDBJ whole genome shotgun (WGS) entry which is preliminary data.</text>
</comment>
<gene>
    <name evidence="1" type="ORF">GCM10009836_02700</name>
</gene>
<evidence type="ECO:0000313" key="1">
    <source>
        <dbReference type="EMBL" id="GAA1828410.1"/>
    </source>
</evidence>
<dbReference type="InterPro" id="IPR001753">
    <property type="entry name" value="Enoyl-CoA_hydra/iso"/>
</dbReference>
<reference evidence="1 2" key="1">
    <citation type="journal article" date="2019" name="Int. J. Syst. Evol. Microbiol.">
        <title>The Global Catalogue of Microorganisms (GCM) 10K type strain sequencing project: providing services to taxonomists for standard genome sequencing and annotation.</title>
        <authorList>
            <consortium name="The Broad Institute Genomics Platform"/>
            <consortium name="The Broad Institute Genome Sequencing Center for Infectious Disease"/>
            <person name="Wu L."/>
            <person name="Ma J."/>
        </authorList>
    </citation>
    <scope>NUCLEOTIDE SEQUENCE [LARGE SCALE GENOMIC DNA]</scope>
    <source>
        <strain evidence="1 2">JCM 16009</strain>
    </source>
</reference>
<organism evidence="1 2">
    <name type="scientific">Pseudonocardia ailaonensis</name>
    <dbReference type="NCBI Taxonomy" id="367279"/>
    <lineage>
        <taxon>Bacteria</taxon>
        <taxon>Bacillati</taxon>
        <taxon>Actinomycetota</taxon>
        <taxon>Actinomycetes</taxon>
        <taxon>Pseudonocardiales</taxon>
        <taxon>Pseudonocardiaceae</taxon>
        <taxon>Pseudonocardia</taxon>
    </lineage>
</organism>
<dbReference type="InterPro" id="IPR029045">
    <property type="entry name" value="ClpP/crotonase-like_dom_sf"/>
</dbReference>
<dbReference type="Gene3D" id="3.90.226.10">
    <property type="entry name" value="2-enoyl-CoA Hydratase, Chain A, domain 1"/>
    <property type="match status" value="1"/>
</dbReference>
<dbReference type="Pfam" id="PF00378">
    <property type="entry name" value="ECH_1"/>
    <property type="match status" value="1"/>
</dbReference>
<name>A0ABN2ML93_9PSEU</name>
<keyword evidence="2" id="KW-1185">Reference proteome</keyword>
<dbReference type="PANTHER" id="PTHR11941">
    <property type="entry name" value="ENOYL-COA HYDRATASE-RELATED"/>
    <property type="match status" value="1"/>
</dbReference>
<evidence type="ECO:0000313" key="2">
    <source>
        <dbReference type="Proteomes" id="UP001500449"/>
    </source>
</evidence>
<dbReference type="RefSeq" id="WP_344411643.1">
    <property type="nucleotide sequence ID" value="NZ_BAAAQK010000001.1"/>
</dbReference>
<dbReference type="PANTHER" id="PTHR11941:SF54">
    <property type="entry name" value="ENOYL-COA HYDRATASE, MITOCHONDRIAL"/>
    <property type="match status" value="1"/>
</dbReference>